<evidence type="ECO:0000256" key="1">
    <source>
        <dbReference type="SAM" id="Phobius"/>
    </source>
</evidence>
<dbReference type="OrthoDB" id="9965441at2"/>
<dbReference type="EMBL" id="RAHH01000046">
    <property type="protein sequence ID" value="RJT33420.1"/>
    <property type="molecule type" value="Genomic_DNA"/>
</dbReference>
<proteinExistence type="predicted"/>
<dbReference type="InterPro" id="IPR022553">
    <property type="entry name" value="DUF2645"/>
</dbReference>
<keyword evidence="1" id="KW-0472">Membrane</keyword>
<keyword evidence="1" id="KW-1133">Transmembrane helix</keyword>
<reference evidence="2 3" key="1">
    <citation type="submission" date="2018-09" db="EMBL/GenBank/DDBJ databases">
        <authorList>
            <person name="Le Fleche-Mateos A."/>
        </authorList>
    </citation>
    <scope>NUCLEOTIDE SEQUENCE [LARGE SCALE GENOMIC DNA]</scope>
    <source>
        <strain evidence="2 3">DSM 27399</strain>
    </source>
</reference>
<evidence type="ECO:0000313" key="3">
    <source>
        <dbReference type="Proteomes" id="UP000284908"/>
    </source>
</evidence>
<sequence length="113" mass="12948">MKNANKAGVSKLLKPFQYPYCIFCAFLIFVLSVIDTLHGDGSIYRWCDNVNGIDGMDGDVTRGFSAFMSALFLIPLLFSLYSAVKNKRLLLSVSISLVMIYWYWIFFGRFWSC</sequence>
<keyword evidence="3" id="KW-1185">Reference proteome</keyword>
<dbReference type="Pfam" id="PF10840">
    <property type="entry name" value="DUF2645"/>
    <property type="match status" value="1"/>
</dbReference>
<feature type="transmembrane region" description="Helical" evidence="1">
    <location>
        <begin position="89"/>
        <end position="107"/>
    </location>
</feature>
<dbReference type="RefSeq" id="WP_120135166.1">
    <property type="nucleotide sequence ID" value="NZ_RAHH01000046.1"/>
</dbReference>
<accession>A0A419N2I2</accession>
<keyword evidence="1" id="KW-0812">Transmembrane</keyword>
<evidence type="ECO:0000313" key="2">
    <source>
        <dbReference type="EMBL" id="RJT33420.1"/>
    </source>
</evidence>
<protein>
    <submittedName>
        <fullName evidence="2">DUF2645 family protein</fullName>
    </submittedName>
</protein>
<name>A0A419N2I2_9GAMM</name>
<gene>
    <name evidence="2" type="ORF">D6C13_24105</name>
</gene>
<comment type="caution">
    <text evidence="2">The sequence shown here is derived from an EMBL/GenBank/DDBJ whole genome shotgun (WGS) entry which is preliminary data.</text>
</comment>
<dbReference type="AlphaFoldDB" id="A0A419N2I2"/>
<organism evidence="2 3">
    <name type="scientific">Rahnella woolbedingensis</name>
    <dbReference type="NCBI Taxonomy" id="1510574"/>
    <lineage>
        <taxon>Bacteria</taxon>
        <taxon>Pseudomonadati</taxon>
        <taxon>Pseudomonadota</taxon>
        <taxon>Gammaproteobacteria</taxon>
        <taxon>Enterobacterales</taxon>
        <taxon>Yersiniaceae</taxon>
        <taxon>Rahnella</taxon>
    </lineage>
</organism>
<dbReference type="Proteomes" id="UP000284908">
    <property type="component" value="Unassembled WGS sequence"/>
</dbReference>
<feature type="transmembrane region" description="Helical" evidence="1">
    <location>
        <begin position="63"/>
        <end position="82"/>
    </location>
</feature>